<protein>
    <submittedName>
        <fullName evidence="1">Uncharacterized protein</fullName>
    </submittedName>
</protein>
<proteinExistence type="predicted"/>
<gene>
    <name evidence="2" type="ORF">ALP52_02120</name>
    <name evidence="1" type="ORF">ALQ05_01831</name>
</gene>
<dbReference type="AlphaFoldDB" id="A0A3M4UW25"/>
<dbReference type="Proteomes" id="UP000279553">
    <property type="component" value="Unassembled WGS sequence"/>
</dbReference>
<comment type="caution">
    <text evidence="1">The sequence shown here is derived from an EMBL/GenBank/DDBJ whole genome shotgun (WGS) entry which is preliminary data.</text>
</comment>
<evidence type="ECO:0000313" key="1">
    <source>
        <dbReference type="EMBL" id="RMQ32390.1"/>
    </source>
</evidence>
<dbReference type="RefSeq" id="WP_183138014.1">
    <property type="nucleotide sequence ID" value="NZ_RBRD01000264.1"/>
</dbReference>
<evidence type="ECO:0000313" key="4">
    <source>
        <dbReference type="Proteomes" id="UP000279553"/>
    </source>
</evidence>
<dbReference type="EMBL" id="RBRD01000264">
    <property type="protein sequence ID" value="RMQ32390.1"/>
    <property type="molecule type" value="Genomic_DNA"/>
</dbReference>
<dbReference type="Proteomes" id="UP000276194">
    <property type="component" value="Unassembled WGS sequence"/>
</dbReference>
<evidence type="ECO:0000313" key="3">
    <source>
        <dbReference type="Proteomes" id="UP000276194"/>
    </source>
</evidence>
<evidence type="ECO:0000313" key="2">
    <source>
        <dbReference type="EMBL" id="RMT13041.1"/>
    </source>
</evidence>
<dbReference type="EMBL" id="RBTD01000438">
    <property type="protein sequence ID" value="RMT13041.1"/>
    <property type="molecule type" value="Genomic_DNA"/>
</dbReference>
<sequence length="51" mass="5655">MYDPNICLDSGLPIEPVEWSEDLSGIGDDCTNWVTFVDDEVCQCAAEDNDD</sequence>
<reference evidence="3 4" key="1">
    <citation type="submission" date="2018-08" db="EMBL/GenBank/DDBJ databases">
        <title>Recombination of ecologically and evolutionarily significant loci maintains genetic cohesion in the Pseudomonas syringae species complex.</title>
        <authorList>
            <person name="Dillon M."/>
            <person name="Thakur S."/>
            <person name="Almeida R.N.D."/>
            <person name="Weir B.S."/>
            <person name="Guttman D.S."/>
        </authorList>
    </citation>
    <scope>NUCLEOTIDE SEQUENCE [LARGE SCALE GENOMIC DNA]</scope>
    <source>
        <strain evidence="1 4">ICMP 535</strain>
        <strain evidence="2 3">ICMP 6941</strain>
    </source>
</reference>
<name>A0A3M4UW25_PSEA0</name>
<organism evidence="1 4">
    <name type="scientific">Pseudomonas amygdali pv. mori</name>
    <dbReference type="NCBI Taxonomy" id="34065"/>
    <lineage>
        <taxon>Bacteria</taxon>
        <taxon>Pseudomonadati</taxon>
        <taxon>Pseudomonadota</taxon>
        <taxon>Gammaproteobacteria</taxon>
        <taxon>Pseudomonadales</taxon>
        <taxon>Pseudomonadaceae</taxon>
        <taxon>Pseudomonas</taxon>
        <taxon>Pseudomonas amygdali</taxon>
    </lineage>
</organism>
<accession>A0A3M4UW25</accession>